<dbReference type="PIRSF" id="PIRSF038921">
    <property type="entry name" value="P14a"/>
    <property type="match status" value="1"/>
</dbReference>
<evidence type="ECO:0000313" key="6">
    <source>
        <dbReference type="EMBL" id="CAH1286783.1"/>
    </source>
</evidence>
<dbReference type="InterPro" id="IPR002413">
    <property type="entry name" value="V5_allergen-like"/>
</dbReference>
<dbReference type="InterPro" id="IPR014044">
    <property type="entry name" value="CAP_dom"/>
</dbReference>
<dbReference type="PRINTS" id="PR00838">
    <property type="entry name" value="V5ALLERGEN"/>
</dbReference>
<dbReference type="PRINTS" id="PR00837">
    <property type="entry name" value="V5TPXLIKE"/>
</dbReference>
<dbReference type="PROSITE" id="PS01009">
    <property type="entry name" value="CRISP_1"/>
    <property type="match status" value="1"/>
</dbReference>
<evidence type="ECO:0000256" key="3">
    <source>
        <dbReference type="ARBA" id="ARBA00022525"/>
    </source>
</evidence>
<dbReference type="Pfam" id="PF00188">
    <property type="entry name" value="CAP"/>
    <property type="match status" value="1"/>
</dbReference>
<dbReference type="InterPro" id="IPR035940">
    <property type="entry name" value="CAP_sf"/>
</dbReference>
<keyword evidence="4" id="KW-0732">Signal</keyword>
<accession>A0A9P0H0Z0</accession>
<dbReference type="OrthoDB" id="414826at2759"/>
<dbReference type="InterPro" id="IPR018244">
    <property type="entry name" value="Allrgn_V5/Tpx1_CS"/>
</dbReference>
<protein>
    <recommendedName>
        <fullName evidence="5">SCP domain-containing protein</fullName>
    </recommendedName>
</protein>
<feature type="domain" description="SCP" evidence="5">
    <location>
        <begin position="42"/>
        <end position="202"/>
    </location>
</feature>
<dbReference type="Proteomes" id="UP001153709">
    <property type="component" value="Chromosome 9"/>
</dbReference>
<name>A0A9P0H0Z0_DIABA</name>
<keyword evidence="7" id="KW-1185">Reference proteome</keyword>
<dbReference type="AlphaFoldDB" id="A0A9P0H0Z0"/>
<gene>
    <name evidence="6" type="ORF">DIABBA_LOCUS13795</name>
</gene>
<evidence type="ECO:0000259" key="5">
    <source>
        <dbReference type="SMART" id="SM00198"/>
    </source>
</evidence>
<dbReference type="Gene3D" id="3.40.33.10">
    <property type="entry name" value="CAP"/>
    <property type="match status" value="1"/>
</dbReference>
<dbReference type="InterPro" id="IPR001283">
    <property type="entry name" value="CRISP-related"/>
</dbReference>
<proteinExistence type="inferred from homology"/>
<evidence type="ECO:0000256" key="1">
    <source>
        <dbReference type="ARBA" id="ARBA00004613"/>
    </source>
</evidence>
<dbReference type="PANTHER" id="PTHR10334">
    <property type="entry name" value="CYSTEINE-RICH SECRETORY PROTEIN-RELATED"/>
    <property type="match status" value="1"/>
</dbReference>
<sequence length="233" mass="26359">MDMERKNPRKHNQQGNEVFSQVQNCGPGPKCKNFKVMQLDDEDRQLVLDVHNKLRNRVATGQETIGPQPSATNMQAMSYNKELEYIAQCHTNECVYHHDTCRSTSQWSWVGQSIMLQQYKGMKIDTKRMINSTIYGWYSEVAKYDPSWVSKFDTHGRTVGHYTQIVWATTNHVGCSITFYDDDGWDTYYMACNYGPGGNIGQTPLYEQGAPASNCGALQGNAKYPGLCGPDSL</sequence>
<dbReference type="InterPro" id="IPR034763">
    <property type="entry name" value="P14a_insect"/>
</dbReference>
<dbReference type="SMART" id="SM00198">
    <property type="entry name" value="SCP"/>
    <property type="match status" value="1"/>
</dbReference>
<dbReference type="SUPFAM" id="SSF55797">
    <property type="entry name" value="PR-1-like"/>
    <property type="match status" value="1"/>
</dbReference>
<dbReference type="CDD" id="cd05380">
    <property type="entry name" value="CAP_euk"/>
    <property type="match status" value="1"/>
</dbReference>
<evidence type="ECO:0000256" key="2">
    <source>
        <dbReference type="ARBA" id="ARBA00009923"/>
    </source>
</evidence>
<comment type="similarity">
    <text evidence="2">Belongs to the CRISP family.</text>
</comment>
<keyword evidence="3" id="KW-0964">Secreted</keyword>
<organism evidence="6 7">
    <name type="scientific">Diabrotica balteata</name>
    <name type="common">Banded cucumber beetle</name>
    <dbReference type="NCBI Taxonomy" id="107213"/>
    <lineage>
        <taxon>Eukaryota</taxon>
        <taxon>Metazoa</taxon>
        <taxon>Ecdysozoa</taxon>
        <taxon>Arthropoda</taxon>
        <taxon>Hexapoda</taxon>
        <taxon>Insecta</taxon>
        <taxon>Pterygota</taxon>
        <taxon>Neoptera</taxon>
        <taxon>Endopterygota</taxon>
        <taxon>Coleoptera</taxon>
        <taxon>Polyphaga</taxon>
        <taxon>Cucujiformia</taxon>
        <taxon>Chrysomeloidea</taxon>
        <taxon>Chrysomelidae</taxon>
        <taxon>Galerucinae</taxon>
        <taxon>Diabroticina</taxon>
        <taxon>Diabroticites</taxon>
        <taxon>Diabrotica</taxon>
    </lineage>
</organism>
<dbReference type="GO" id="GO:0005576">
    <property type="term" value="C:extracellular region"/>
    <property type="evidence" value="ECO:0007669"/>
    <property type="project" value="UniProtKB-SubCell"/>
</dbReference>
<comment type="subcellular location">
    <subcellularLocation>
        <location evidence="1">Secreted</location>
    </subcellularLocation>
</comment>
<evidence type="ECO:0000313" key="7">
    <source>
        <dbReference type="Proteomes" id="UP001153709"/>
    </source>
</evidence>
<dbReference type="PROSITE" id="PS01010">
    <property type="entry name" value="CRISP_2"/>
    <property type="match status" value="1"/>
</dbReference>
<dbReference type="EMBL" id="OU898284">
    <property type="protein sequence ID" value="CAH1286783.1"/>
    <property type="molecule type" value="Genomic_DNA"/>
</dbReference>
<evidence type="ECO:0000256" key="4">
    <source>
        <dbReference type="ARBA" id="ARBA00022729"/>
    </source>
</evidence>
<reference evidence="6" key="1">
    <citation type="submission" date="2022-01" db="EMBL/GenBank/DDBJ databases">
        <authorList>
            <person name="King R."/>
        </authorList>
    </citation>
    <scope>NUCLEOTIDE SEQUENCE</scope>
</reference>